<evidence type="ECO:0000256" key="3">
    <source>
        <dbReference type="ARBA" id="ARBA00023163"/>
    </source>
</evidence>
<dbReference type="Proteomes" id="UP000825933">
    <property type="component" value="Unassembled WGS sequence"/>
</dbReference>
<evidence type="ECO:0000313" key="4">
    <source>
        <dbReference type="EMBL" id="MBZ2166793.1"/>
    </source>
</evidence>
<proteinExistence type="predicted"/>
<evidence type="ECO:0000256" key="2">
    <source>
        <dbReference type="ARBA" id="ARBA00023125"/>
    </source>
</evidence>
<comment type="caution">
    <text evidence="4">The sequence shown here is derived from an EMBL/GenBank/DDBJ whole genome shotgun (WGS) entry which is preliminary data.</text>
</comment>
<organism evidence="4 5">
    <name type="scientific">Methanobacterium spitsbergense</name>
    <dbReference type="NCBI Taxonomy" id="2874285"/>
    <lineage>
        <taxon>Archaea</taxon>
        <taxon>Methanobacteriati</taxon>
        <taxon>Methanobacteriota</taxon>
        <taxon>Methanomada group</taxon>
        <taxon>Methanobacteria</taxon>
        <taxon>Methanobacteriales</taxon>
        <taxon>Methanobacteriaceae</taxon>
        <taxon>Methanobacterium</taxon>
    </lineage>
</organism>
<gene>
    <name evidence="4" type="ORF">K8N75_12180</name>
</gene>
<dbReference type="GO" id="GO:0003677">
    <property type="term" value="F:DNA binding"/>
    <property type="evidence" value="ECO:0007669"/>
    <property type="project" value="UniProtKB-KW"/>
</dbReference>
<dbReference type="PANTHER" id="PTHR38465">
    <property type="entry name" value="HTH-TYPE TRANSCRIPTIONAL REGULATOR MJ1563-RELATED"/>
    <property type="match status" value="1"/>
</dbReference>
<dbReference type="InterPro" id="IPR052362">
    <property type="entry name" value="HTH-GbsR_regulator"/>
</dbReference>
<sequence>MKNENSPTQEFREIVYESCKAIGLDDFPSRLISVLQTEKEGISLGALSEITGYSLSNLSTTIKGMEERQMVKKFKKPRSRKVFVVMDKDITSFFIELQKKRYKQSIEPSLKQIPEIIKRYEGKEEFQEELTIIKDYYKQTLFMSEETKKFIRALENREALK</sequence>
<keyword evidence="5" id="KW-1185">Reference proteome</keyword>
<dbReference type="Gene3D" id="1.10.10.10">
    <property type="entry name" value="Winged helix-like DNA-binding domain superfamily/Winged helix DNA-binding domain"/>
    <property type="match status" value="1"/>
</dbReference>
<dbReference type="InterPro" id="IPR036388">
    <property type="entry name" value="WH-like_DNA-bd_sf"/>
</dbReference>
<evidence type="ECO:0008006" key="6">
    <source>
        <dbReference type="Google" id="ProtNLM"/>
    </source>
</evidence>
<keyword evidence="2" id="KW-0238">DNA-binding</keyword>
<name>A0A8T5V181_9EURY</name>
<dbReference type="AlphaFoldDB" id="A0A8T5V181"/>
<dbReference type="PANTHER" id="PTHR38465:SF1">
    <property type="entry name" value="HTH-TYPE TRANSCRIPTIONAL REGULATOR MJ1563-RELATED"/>
    <property type="match status" value="1"/>
</dbReference>
<evidence type="ECO:0000313" key="5">
    <source>
        <dbReference type="Proteomes" id="UP000825933"/>
    </source>
</evidence>
<reference evidence="5" key="1">
    <citation type="journal article" date="2022" name="Microbiol. Resour. Announc.">
        <title>Draft Genome Sequence of a Methanogenic Archaeon from West Spitsbergen Permafrost.</title>
        <authorList>
            <person name="Trubitsyn V."/>
            <person name="Rivkina E."/>
            <person name="Shcherbakova V."/>
        </authorList>
    </citation>
    <scope>NUCLEOTIDE SEQUENCE [LARGE SCALE GENOMIC DNA]</scope>
    <source>
        <strain evidence="5">VT</strain>
    </source>
</reference>
<dbReference type="EMBL" id="JAIOUQ010000014">
    <property type="protein sequence ID" value="MBZ2166793.1"/>
    <property type="molecule type" value="Genomic_DNA"/>
</dbReference>
<accession>A0A8T5V181</accession>
<dbReference type="RefSeq" id="WP_223792330.1">
    <property type="nucleotide sequence ID" value="NZ_JAIOUQ010000014.1"/>
</dbReference>
<evidence type="ECO:0000256" key="1">
    <source>
        <dbReference type="ARBA" id="ARBA00023015"/>
    </source>
</evidence>
<keyword evidence="1" id="KW-0805">Transcription regulation</keyword>
<protein>
    <recommendedName>
        <fullName evidence="6">HTH-type transcriptional regulator</fullName>
    </recommendedName>
</protein>
<dbReference type="SUPFAM" id="SSF46785">
    <property type="entry name" value="Winged helix' DNA-binding domain"/>
    <property type="match status" value="1"/>
</dbReference>
<keyword evidence="3" id="KW-0804">Transcription</keyword>
<dbReference type="InterPro" id="IPR036390">
    <property type="entry name" value="WH_DNA-bd_sf"/>
</dbReference>